<dbReference type="RefSeq" id="WP_209946706.1">
    <property type="nucleotide sequence ID" value="NZ_JAGGJU010000009.1"/>
</dbReference>
<feature type="binding site" evidence="6">
    <location>
        <position position="437"/>
    </location>
    <ligand>
        <name>(6S)-5-formyl-5,6,7,8-tetrahydrofolate</name>
        <dbReference type="ChEBI" id="CHEBI:57457"/>
    </ligand>
</feature>
<name>A0ABS4E1S5_9HYPH</name>
<keyword evidence="5 6" id="KW-0342">GTP-binding</keyword>
<dbReference type="NCBIfam" id="NF003661">
    <property type="entry name" value="PRK05291.1-3"/>
    <property type="match status" value="1"/>
</dbReference>
<evidence type="ECO:0000256" key="6">
    <source>
        <dbReference type="HAMAP-Rule" id="MF_00379"/>
    </source>
</evidence>
<dbReference type="Proteomes" id="UP000759443">
    <property type="component" value="Unassembled WGS sequence"/>
</dbReference>
<evidence type="ECO:0000256" key="5">
    <source>
        <dbReference type="ARBA" id="ARBA00023134"/>
    </source>
</evidence>
<dbReference type="InterPro" id="IPR031168">
    <property type="entry name" value="G_TrmE"/>
</dbReference>
<keyword evidence="6 8" id="KW-0378">Hydrolase</keyword>
<dbReference type="Gene3D" id="3.40.50.300">
    <property type="entry name" value="P-loop containing nucleotide triphosphate hydrolases"/>
    <property type="match status" value="1"/>
</dbReference>
<dbReference type="PROSITE" id="PS51709">
    <property type="entry name" value="G_TRME"/>
    <property type="match status" value="1"/>
</dbReference>
<reference evidence="8 9" key="1">
    <citation type="submission" date="2021-03" db="EMBL/GenBank/DDBJ databases">
        <title>Genomic Encyclopedia of Type Strains, Phase IV (KMG-IV): sequencing the most valuable type-strain genomes for metagenomic binning, comparative biology and taxonomic classification.</title>
        <authorList>
            <person name="Goeker M."/>
        </authorList>
    </citation>
    <scope>NUCLEOTIDE SEQUENCE [LARGE SCALE GENOMIC DNA]</scope>
    <source>
        <strain evidence="8 9">DSM 21600</strain>
    </source>
</reference>
<keyword evidence="9" id="KW-1185">Reference proteome</keyword>
<dbReference type="Pfam" id="PF01926">
    <property type="entry name" value="MMR_HSR1"/>
    <property type="match status" value="1"/>
</dbReference>
<feature type="binding site" evidence="6">
    <location>
        <position position="231"/>
    </location>
    <ligand>
        <name>Mg(2+)</name>
        <dbReference type="ChEBI" id="CHEBI:18420"/>
    </ligand>
</feature>
<comment type="subcellular location">
    <subcellularLocation>
        <location evidence="6">Cytoplasm</location>
    </subcellularLocation>
</comment>
<dbReference type="HAMAP" id="MF_00379">
    <property type="entry name" value="GTPase_MnmE"/>
    <property type="match status" value="1"/>
</dbReference>
<sequence>MPAGDTIYALSSGGLPSGVAVIRVSGPAAFEVCRRLAGDVPAPRQAALRSIRDRNGELLDHGLVLSFVGPHSFTGEDCIELQIHGGRAVVTALLKTLGAFSGCRLAEAGEFSRRAFENGKLDLVEIEGLADLLAAETEMQRRLATEQSRGALSALYMGWRDRLLHARAMIEAEFDFSEEEDIPDSVAATIWTDMGALSHEIKRHLQGYARGEIIRDGFKVVITGPPNAGKSSLMNALAGRDVAIVTEYAGTTRDVLSVDLDLDGFLVKLYDTAGIREASDVVEQEGVRRAAQQIADADLVLHLSAVGDADIQLPSVSVPVRKIGTKADLAPGIVKDYDAVISTQADLGLGDIKTLISNEIKDRVGDGAVSIPSRLRQQEHLSACVEALDEALRSATAPLEVRAEALRRSADWLGRLTGRIDTEMLLGAIFSEFCVGK</sequence>
<feature type="binding site" evidence="6">
    <location>
        <position position="120"/>
    </location>
    <ligand>
        <name>(6S)-5-formyl-5,6,7,8-tetrahydrofolate</name>
        <dbReference type="ChEBI" id="CHEBI:57457"/>
    </ligand>
</feature>
<feature type="domain" description="TrmE-type G" evidence="7">
    <location>
        <begin position="217"/>
        <end position="361"/>
    </location>
</feature>
<gene>
    <name evidence="6" type="primary">mnmE</name>
    <name evidence="6" type="synonym">trmE</name>
    <name evidence="8" type="ORF">J2Z17_003306</name>
</gene>
<keyword evidence="2 6" id="KW-0819">tRNA processing</keyword>
<dbReference type="Gene3D" id="1.20.120.430">
    <property type="entry name" value="tRNA modification GTPase MnmE domain 2"/>
    <property type="match status" value="1"/>
</dbReference>
<dbReference type="Gene3D" id="3.30.1360.120">
    <property type="entry name" value="Probable tRNA modification gtpase trme, domain 1"/>
    <property type="match status" value="1"/>
</dbReference>
<evidence type="ECO:0000259" key="7">
    <source>
        <dbReference type="PROSITE" id="PS51709"/>
    </source>
</evidence>
<feature type="binding site" evidence="6">
    <location>
        <position position="80"/>
    </location>
    <ligand>
        <name>(6S)-5-formyl-5,6,7,8-tetrahydrofolate</name>
        <dbReference type="ChEBI" id="CHEBI:57457"/>
    </ligand>
</feature>
<proteinExistence type="inferred from homology"/>
<comment type="cofactor">
    <cofactor evidence="6">
        <name>K(+)</name>
        <dbReference type="ChEBI" id="CHEBI:29103"/>
    </cofactor>
    <text evidence="6">Binds 1 potassium ion per subunit.</text>
</comment>
<keyword evidence="6" id="KW-0479">Metal-binding</keyword>
<dbReference type="Pfam" id="PF12631">
    <property type="entry name" value="MnmE_helical"/>
    <property type="match status" value="1"/>
</dbReference>
<feature type="binding site" evidence="6">
    <location>
        <begin position="246"/>
        <end position="252"/>
    </location>
    <ligand>
        <name>GTP</name>
        <dbReference type="ChEBI" id="CHEBI:37565"/>
    </ligand>
</feature>
<dbReference type="EMBL" id="JAGGJU010000009">
    <property type="protein sequence ID" value="MBP1851854.1"/>
    <property type="molecule type" value="Genomic_DNA"/>
</dbReference>
<dbReference type="InterPro" id="IPR018948">
    <property type="entry name" value="GTP-bd_TrmE_N"/>
</dbReference>
<dbReference type="InterPro" id="IPR027417">
    <property type="entry name" value="P-loop_NTPase"/>
</dbReference>
<comment type="caution">
    <text evidence="8">The sequence shown here is derived from an EMBL/GenBank/DDBJ whole genome shotgun (WGS) entry which is preliminary data.</text>
</comment>
<feature type="binding site" evidence="6">
    <location>
        <position position="252"/>
    </location>
    <ligand>
        <name>Mg(2+)</name>
        <dbReference type="ChEBI" id="CHEBI:18420"/>
    </ligand>
</feature>
<dbReference type="CDD" id="cd14858">
    <property type="entry name" value="TrmE_N"/>
    <property type="match status" value="1"/>
</dbReference>
<dbReference type="EC" id="3.6.-.-" evidence="6"/>
<organism evidence="8 9">
    <name type="scientific">Rhizobium halophytocola</name>
    <dbReference type="NCBI Taxonomy" id="735519"/>
    <lineage>
        <taxon>Bacteria</taxon>
        <taxon>Pseudomonadati</taxon>
        <taxon>Pseudomonadota</taxon>
        <taxon>Alphaproteobacteria</taxon>
        <taxon>Hyphomicrobiales</taxon>
        <taxon>Rhizobiaceae</taxon>
        <taxon>Rhizobium/Agrobacterium group</taxon>
        <taxon>Rhizobium</taxon>
    </lineage>
</organism>
<evidence type="ECO:0000256" key="3">
    <source>
        <dbReference type="ARBA" id="ARBA00022741"/>
    </source>
</evidence>
<evidence type="ECO:0000256" key="1">
    <source>
        <dbReference type="ARBA" id="ARBA00011043"/>
    </source>
</evidence>
<dbReference type="InterPro" id="IPR006073">
    <property type="entry name" value="GTP-bd"/>
</dbReference>
<accession>A0ABS4E1S5</accession>
<dbReference type="PRINTS" id="PR00449">
    <property type="entry name" value="RASTRNSFRMNG"/>
</dbReference>
<dbReference type="InterPro" id="IPR025867">
    <property type="entry name" value="MnmE_helical"/>
</dbReference>
<protein>
    <recommendedName>
        <fullName evidence="6">tRNA modification GTPase MnmE</fullName>
        <ecNumber evidence="6">3.6.-.-</ecNumber>
    </recommendedName>
</protein>
<comment type="similarity">
    <text evidence="1 6">Belongs to the TRAFAC class TrmE-Era-EngA-EngB-Septin-like GTPase superfamily. TrmE GTPase family.</text>
</comment>
<dbReference type="Pfam" id="PF10396">
    <property type="entry name" value="TrmE_N"/>
    <property type="match status" value="1"/>
</dbReference>
<dbReference type="NCBIfam" id="TIGR00231">
    <property type="entry name" value="small_GTP"/>
    <property type="match status" value="1"/>
</dbReference>
<comment type="subunit">
    <text evidence="6">Homodimer. Heterotetramer of two MnmE and two MnmG subunits.</text>
</comment>
<dbReference type="PANTHER" id="PTHR42714">
    <property type="entry name" value="TRNA MODIFICATION GTPASE GTPBP3"/>
    <property type="match status" value="1"/>
</dbReference>
<comment type="caution">
    <text evidence="6">Lacks conserved residue(s) required for the propagation of feature annotation.</text>
</comment>
<dbReference type="CDD" id="cd04164">
    <property type="entry name" value="trmE"/>
    <property type="match status" value="1"/>
</dbReference>
<feature type="binding site" evidence="6">
    <location>
        <begin position="271"/>
        <end position="274"/>
    </location>
    <ligand>
        <name>GTP</name>
        <dbReference type="ChEBI" id="CHEBI:37565"/>
    </ligand>
</feature>
<dbReference type="PANTHER" id="PTHR42714:SF2">
    <property type="entry name" value="TRNA MODIFICATION GTPASE GTPBP3, MITOCHONDRIAL"/>
    <property type="match status" value="1"/>
</dbReference>
<dbReference type="GO" id="GO:0016787">
    <property type="term" value="F:hydrolase activity"/>
    <property type="evidence" value="ECO:0007669"/>
    <property type="project" value="UniProtKB-KW"/>
</dbReference>
<feature type="binding site" evidence="6">
    <location>
        <begin position="227"/>
        <end position="232"/>
    </location>
    <ligand>
        <name>GTP</name>
        <dbReference type="ChEBI" id="CHEBI:37565"/>
    </ligand>
</feature>
<dbReference type="InterPro" id="IPR027368">
    <property type="entry name" value="MnmE_dom2"/>
</dbReference>
<keyword evidence="3 6" id="KW-0547">Nucleotide-binding</keyword>
<keyword evidence="6" id="KW-0963">Cytoplasm</keyword>
<dbReference type="InterPro" id="IPR004520">
    <property type="entry name" value="GTPase_MnmE"/>
</dbReference>
<feature type="binding site" evidence="6">
    <location>
        <position position="23"/>
    </location>
    <ligand>
        <name>(6S)-5-formyl-5,6,7,8-tetrahydrofolate</name>
        <dbReference type="ChEBI" id="CHEBI:57457"/>
    </ligand>
</feature>
<dbReference type="InterPro" id="IPR027266">
    <property type="entry name" value="TrmE/GcvT-like"/>
</dbReference>
<evidence type="ECO:0000256" key="4">
    <source>
        <dbReference type="ARBA" id="ARBA00022958"/>
    </source>
</evidence>
<comment type="function">
    <text evidence="6">Exhibits a very high intrinsic GTPase hydrolysis rate. Involved in the addition of a carboxymethylaminomethyl (cmnm) group at the wobble position (U34) of certain tRNAs, forming tRNA-cmnm(5)s(2)U34.</text>
</comment>
<dbReference type="SUPFAM" id="SSF52540">
    <property type="entry name" value="P-loop containing nucleoside triphosphate hydrolases"/>
    <property type="match status" value="1"/>
</dbReference>
<dbReference type="InterPro" id="IPR005225">
    <property type="entry name" value="Small_GTP-bd"/>
</dbReference>
<dbReference type="SUPFAM" id="SSF116878">
    <property type="entry name" value="TrmE connector domain"/>
    <property type="match status" value="1"/>
</dbReference>
<evidence type="ECO:0000313" key="8">
    <source>
        <dbReference type="EMBL" id="MBP1851854.1"/>
    </source>
</evidence>
<keyword evidence="6" id="KW-0460">Magnesium</keyword>
<keyword evidence="4 6" id="KW-0630">Potassium</keyword>
<evidence type="ECO:0000313" key="9">
    <source>
        <dbReference type="Proteomes" id="UP000759443"/>
    </source>
</evidence>
<evidence type="ECO:0000256" key="2">
    <source>
        <dbReference type="ARBA" id="ARBA00022694"/>
    </source>
</evidence>